<organism evidence="2 3">
    <name type="scientific">Solibaculum intestinale</name>
    <dbReference type="NCBI Taxonomy" id="3133165"/>
    <lineage>
        <taxon>Bacteria</taxon>
        <taxon>Bacillati</taxon>
        <taxon>Bacillota</taxon>
        <taxon>Clostridia</taxon>
        <taxon>Eubacteriales</taxon>
        <taxon>Oscillospiraceae</taxon>
        <taxon>Solibaculum</taxon>
    </lineage>
</organism>
<keyword evidence="3" id="KW-1185">Reference proteome</keyword>
<dbReference type="EMBL" id="JBBMFD010000008">
    <property type="protein sequence ID" value="MEQ2440497.1"/>
    <property type="molecule type" value="Genomic_DNA"/>
</dbReference>
<feature type="transmembrane region" description="Helical" evidence="1">
    <location>
        <begin position="81"/>
        <end position="105"/>
    </location>
</feature>
<dbReference type="Proteomes" id="UP001489509">
    <property type="component" value="Unassembled WGS sequence"/>
</dbReference>
<dbReference type="InterPro" id="IPR021215">
    <property type="entry name" value="DUF2752"/>
</dbReference>
<evidence type="ECO:0000313" key="3">
    <source>
        <dbReference type="Proteomes" id="UP001489509"/>
    </source>
</evidence>
<evidence type="ECO:0000256" key="1">
    <source>
        <dbReference type="SAM" id="Phobius"/>
    </source>
</evidence>
<keyword evidence="1" id="KW-0812">Transmembrane</keyword>
<sequence>MRGHRISNFLWRTRKGNAWVCGGSAALYIGAALWFSWTPAKLVGIFPPCFFYRVTGFRCVGCGGTRAIESLLHGQIGQAVYYNPLVVLMAAVVLFAWIWLLAGCFRREYRPPRLRHAGAYALVFTGLVVVFLVVRNLPVYPFMR</sequence>
<proteinExistence type="predicted"/>
<protein>
    <submittedName>
        <fullName evidence="2">DUF2752 domain-containing protein</fullName>
    </submittedName>
</protein>
<gene>
    <name evidence="2" type="ORF">WMO26_06635</name>
</gene>
<evidence type="ECO:0000313" key="2">
    <source>
        <dbReference type="EMBL" id="MEQ2440497.1"/>
    </source>
</evidence>
<comment type="caution">
    <text evidence="2">The sequence shown here is derived from an EMBL/GenBank/DDBJ whole genome shotgun (WGS) entry which is preliminary data.</text>
</comment>
<dbReference type="RefSeq" id="WP_349219096.1">
    <property type="nucleotide sequence ID" value="NZ_JBBMFD010000008.1"/>
</dbReference>
<feature type="transmembrane region" description="Helical" evidence="1">
    <location>
        <begin position="117"/>
        <end position="134"/>
    </location>
</feature>
<reference evidence="2 3" key="1">
    <citation type="submission" date="2024-03" db="EMBL/GenBank/DDBJ databases">
        <title>Human intestinal bacterial collection.</title>
        <authorList>
            <person name="Pauvert C."/>
            <person name="Hitch T.C.A."/>
            <person name="Clavel T."/>
        </authorList>
    </citation>
    <scope>NUCLEOTIDE SEQUENCE [LARGE SCALE GENOMIC DNA]</scope>
    <source>
        <strain evidence="2 3">CLA-JM-H44</strain>
    </source>
</reference>
<feature type="transmembrane region" description="Helical" evidence="1">
    <location>
        <begin position="16"/>
        <end position="37"/>
    </location>
</feature>
<name>A0ABV1DZL9_9FIRM</name>
<accession>A0ABV1DZL9</accession>
<dbReference type="Pfam" id="PF10825">
    <property type="entry name" value="DUF2752"/>
    <property type="match status" value="1"/>
</dbReference>
<keyword evidence="1" id="KW-0472">Membrane</keyword>
<keyword evidence="1" id="KW-1133">Transmembrane helix</keyword>